<evidence type="ECO:0000313" key="3">
    <source>
        <dbReference type="EMBL" id="AXI76776.1"/>
    </source>
</evidence>
<evidence type="ECO:0000313" key="4">
    <source>
        <dbReference type="Proteomes" id="UP000249340"/>
    </source>
</evidence>
<feature type="transmembrane region" description="Helical" evidence="2">
    <location>
        <begin position="42"/>
        <end position="65"/>
    </location>
</feature>
<feature type="transmembrane region" description="Helical" evidence="2">
    <location>
        <begin position="123"/>
        <end position="143"/>
    </location>
</feature>
<feature type="transmembrane region" description="Helical" evidence="2">
    <location>
        <begin position="97"/>
        <end position="117"/>
    </location>
</feature>
<feature type="region of interest" description="Disordered" evidence="1">
    <location>
        <begin position="236"/>
        <end position="269"/>
    </location>
</feature>
<dbReference type="OrthoDB" id="4333776at2"/>
<dbReference type="InterPro" id="IPR005325">
    <property type="entry name" value="DUF308_memb"/>
</dbReference>
<protein>
    <submittedName>
        <fullName evidence="3">HdeD family acid-resistance protein</fullName>
    </submittedName>
</protein>
<dbReference type="AlphaFoldDB" id="A0A345SSS1"/>
<keyword evidence="2" id="KW-0472">Membrane</keyword>
<dbReference type="KEGG" id="stri:C7M71_004210"/>
<dbReference type="Proteomes" id="UP000249340">
    <property type="component" value="Chromosome"/>
</dbReference>
<gene>
    <name evidence="3" type="ORF">C7M71_004210</name>
</gene>
<organism evidence="3 4">
    <name type="scientific">Peterkaempfera bronchialis</name>
    <dbReference type="NCBI Taxonomy" id="2126346"/>
    <lineage>
        <taxon>Bacteria</taxon>
        <taxon>Bacillati</taxon>
        <taxon>Actinomycetota</taxon>
        <taxon>Actinomycetes</taxon>
        <taxon>Kitasatosporales</taxon>
        <taxon>Streptomycetaceae</taxon>
        <taxon>Peterkaempfera</taxon>
    </lineage>
</organism>
<sequence>MISFRVWVHQFGQVAHQAVEVAVRRRRDKDRVAPEARLHRSFGVLVFLGAVLVLAGIMGLLYTGIATLTSVLLFGCLLLTGGTVGLVHAVHSRRDNFFWLGAAVAAVNLAAGLVMVLHPKTAALGLTLFAALLFLSAGTFRVVGGLAVRGPQLGWTVFLGVLDLLLGALVLAQWPSSSLYTLGLFFSLALLFDGLSLISTGLGGRRVIGMVDEERRRGEADSYLAGRDDARNARIKGARAREAEVRAGGTAGAQPGQRSDRPSPPPMGM</sequence>
<name>A0A345SSS1_9ACTN</name>
<dbReference type="Pfam" id="PF03729">
    <property type="entry name" value="DUF308"/>
    <property type="match status" value="1"/>
</dbReference>
<feature type="transmembrane region" description="Helical" evidence="2">
    <location>
        <begin position="71"/>
        <end position="90"/>
    </location>
</feature>
<dbReference type="InterPro" id="IPR052712">
    <property type="entry name" value="Acid_resist_chaperone_HdeD"/>
</dbReference>
<keyword evidence="2" id="KW-1133">Transmembrane helix</keyword>
<dbReference type="PANTHER" id="PTHR34989">
    <property type="entry name" value="PROTEIN HDED"/>
    <property type="match status" value="1"/>
</dbReference>
<evidence type="ECO:0000256" key="2">
    <source>
        <dbReference type="SAM" id="Phobius"/>
    </source>
</evidence>
<dbReference type="GO" id="GO:0005886">
    <property type="term" value="C:plasma membrane"/>
    <property type="evidence" value="ECO:0007669"/>
    <property type="project" value="TreeGrafter"/>
</dbReference>
<dbReference type="EMBL" id="CP031264">
    <property type="protein sequence ID" value="AXI76776.1"/>
    <property type="molecule type" value="Genomic_DNA"/>
</dbReference>
<dbReference type="PANTHER" id="PTHR34989:SF1">
    <property type="entry name" value="PROTEIN HDED"/>
    <property type="match status" value="1"/>
</dbReference>
<proteinExistence type="predicted"/>
<evidence type="ECO:0000256" key="1">
    <source>
        <dbReference type="SAM" id="MobiDB-lite"/>
    </source>
</evidence>
<feature type="transmembrane region" description="Helical" evidence="2">
    <location>
        <begin position="180"/>
        <end position="198"/>
    </location>
</feature>
<keyword evidence="4" id="KW-1185">Reference proteome</keyword>
<accession>A0A345SSS1</accession>
<keyword evidence="2" id="KW-0812">Transmembrane</keyword>
<reference evidence="4" key="1">
    <citation type="submission" date="2018-07" db="EMBL/GenBank/DDBJ databases">
        <title>Streptacidiphilus bronchialis DSM 106435 chromosome.</title>
        <authorList>
            <person name="Batra D."/>
            <person name="Gulvik C.A."/>
        </authorList>
    </citation>
    <scope>NUCLEOTIDE SEQUENCE [LARGE SCALE GENOMIC DNA]</scope>
    <source>
        <strain evidence="4">DSM 106435</strain>
    </source>
</reference>
<feature type="transmembrane region" description="Helical" evidence="2">
    <location>
        <begin position="155"/>
        <end position="174"/>
    </location>
</feature>